<keyword evidence="10 16" id="KW-0418">Kinase</keyword>
<evidence type="ECO:0000256" key="6">
    <source>
        <dbReference type="ARBA" id="ARBA00012102"/>
    </source>
</evidence>
<comment type="subunit">
    <text evidence="5 16">Homodimer.</text>
</comment>
<dbReference type="InterPro" id="IPR004619">
    <property type="entry name" value="Type_III_PanK"/>
</dbReference>
<comment type="cofactor">
    <cofactor evidence="16">
        <name>NH4(+)</name>
        <dbReference type="ChEBI" id="CHEBI:28938"/>
    </cofactor>
    <cofactor evidence="16">
        <name>K(+)</name>
        <dbReference type="ChEBI" id="CHEBI:29103"/>
    </cofactor>
    <text evidence="16">A monovalent cation. Ammonium or potassium.</text>
</comment>
<dbReference type="EC" id="2.7.1.33" evidence="6 16"/>
<dbReference type="GO" id="GO:0004594">
    <property type="term" value="F:pantothenate kinase activity"/>
    <property type="evidence" value="ECO:0007669"/>
    <property type="project" value="UniProtKB-UniRule"/>
</dbReference>
<feature type="binding site" evidence="16">
    <location>
        <position position="122"/>
    </location>
    <ligand>
        <name>K(+)</name>
        <dbReference type="ChEBI" id="CHEBI:29103"/>
    </ligand>
</feature>
<dbReference type="Proteomes" id="UP000012988">
    <property type="component" value="Chromosome"/>
</dbReference>
<dbReference type="InterPro" id="IPR043129">
    <property type="entry name" value="ATPase_NBD"/>
</dbReference>
<keyword evidence="8 16" id="KW-0808">Transferase</keyword>
<evidence type="ECO:0000256" key="4">
    <source>
        <dbReference type="ARBA" id="ARBA00005225"/>
    </source>
</evidence>
<accession>M9YEV2</accession>
<dbReference type="GO" id="GO:0005524">
    <property type="term" value="F:ATP binding"/>
    <property type="evidence" value="ECO:0007669"/>
    <property type="project" value="UniProtKB-UniRule"/>
</dbReference>
<proteinExistence type="inferred from homology"/>
<comment type="pathway">
    <text evidence="4 16">Cofactor biosynthesis; coenzyme A biosynthesis; CoA from (R)-pantothenate: step 1/5.</text>
</comment>
<evidence type="ECO:0000256" key="5">
    <source>
        <dbReference type="ARBA" id="ARBA00011738"/>
    </source>
</evidence>
<dbReference type="HAMAP" id="MF_01274">
    <property type="entry name" value="Pantothen_kinase_3"/>
    <property type="match status" value="1"/>
</dbReference>
<keyword evidence="16" id="KW-0479">Metal-binding</keyword>
<organism evidence="17 18">
    <name type="scientific">Azotobacter vinelandii CA6</name>
    <dbReference type="NCBI Taxonomy" id="1283331"/>
    <lineage>
        <taxon>Bacteria</taxon>
        <taxon>Pseudomonadati</taxon>
        <taxon>Pseudomonadota</taxon>
        <taxon>Gammaproteobacteria</taxon>
        <taxon>Pseudomonadales</taxon>
        <taxon>Pseudomonadaceae</taxon>
        <taxon>Azotobacter</taxon>
    </lineage>
</organism>
<dbReference type="SMR" id="M9YEV2"/>
<dbReference type="Gene3D" id="3.30.420.40">
    <property type="match status" value="2"/>
</dbReference>
<evidence type="ECO:0000256" key="13">
    <source>
        <dbReference type="ARBA" id="ARBA00022993"/>
    </source>
</evidence>
<comment type="cofactor">
    <cofactor evidence="2">
        <name>K(+)</name>
        <dbReference type="ChEBI" id="CHEBI:29103"/>
    </cofactor>
</comment>
<dbReference type="UniPathway" id="UPA00241">
    <property type="reaction ID" value="UER00352"/>
</dbReference>
<dbReference type="EMBL" id="CP005095">
    <property type="protein sequence ID" value="AGK17673.1"/>
    <property type="molecule type" value="Genomic_DNA"/>
</dbReference>
<evidence type="ECO:0000256" key="3">
    <source>
        <dbReference type="ARBA" id="ARBA00004496"/>
    </source>
</evidence>
<feature type="binding site" evidence="16">
    <location>
        <position position="93"/>
    </location>
    <ligand>
        <name>substrate</name>
    </ligand>
</feature>
<comment type="subcellular location">
    <subcellularLocation>
        <location evidence="3 16">Cytoplasm</location>
    </subcellularLocation>
</comment>
<comment type="function">
    <text evidence="16">Catalyzes the phosphorylation of pantothenate (Pan), the first step in CoA biosynthesis.</text>
</comment>
<dbReference type="NCBIfam" id="NF009859">
    <property type="entry name" value="PRK13322.1-4"/>
    <property type="match status" value="1"/>
</dbReference>
<keyword evidence="7 16" id="KW-0963">Cytoplasm</keyword>
<dbReference type="GO" id="GO:0015937">
    <property type="term" value="P:coenzyme A biosynthetic process"/>
    <property type="evidence" value="ECO:0007669"/>
    <property type="project" value="UniProtKB-UniRule"/>
</dbReference>
<keyword evidence="11 16" id="KW-0067">ATP-binding</keyword>
<evidence type="ECO:0000313" key="18">
    <source>
        <dbReference type="Proteomes" id="UP000012988"/>
    </source>
</evidence>
<gene>
    <name evidence="16 17" type="primary">coaX</name>
    <name evidence="17" type="ORF">AvCA6_06060</name>
</gene>
<evidence type="ECO:0000256" key="7">
    <source>
        <dbReference type="ARBA" id="ARBA00022490"/>
    </source>
</evidence>
<reference evidence="17 18" key="1">
    <citation type="journal article" date="2013" name="Genome Announc.">
        <title>Complete Genome Sequences of Azotobacter vinelandii Wild-Type Strain CA and Tungsten-Tolerant Mutant Strain CA6.</title>
        <authorList>
            <person name="Noar J.D."/>
            <person name="Bruno-Barcena J.M."/>
        </authorList>
    </citation>
    <scope>NUCLEOTIDE SEQUENCE [LARGE SCALE GENOMIC DNA]</scope>
    <source>
        <strain evidence="17 18">CA6</strain>
    </source>
</reference>
<evidence type="ECO:0000256" key="8">
    <source>
        <dbReference type="ARBA" id="ARBA00022679"/>
    </source>
</evidence>
<evidence type="ECO:0000256" key="14">
    <source>
        <dbReference type="ARBA" id="ARBA00038036"/>
    </source>
</evidence>
<dbReference type="PANTHER" id="PTHR34265:SF1">
    <property type="entry name" value="TYPE III PANTOTHENATE KINASE"/>
    <property type="match status" value="1"/>
</dbReference>
<dbReference type="GeneID" id="88184017"/>
<name>M9YEV2_AZOVI</name>
<feature type="binding site" evidence="16">
    <location>
        <begin position="100"/>
        <end position="103"/>
    </location>
    <ligand>
        <name>substrate</name>
    </ligand>
</feature>
<dbReference type="GO" id="GO:0046872">
    <property type="term" value="F:metal ion binding"/>
    <property type="evidence" value="ECO:0007669"/>
    <property type="project" value="UniProtKB-KW"/>
</dbReference>
<evidence type="ECO:0000256" key="16">
    <source>
        <dbReference type="HAMAP-Rule" id="MF_01274"/>
    </source>
</evidence>
<dbReference type="PATRIC" id="fig|1283331.3.peg.574"/>
<dbReference type="KEGG" id="avd:AvCA6_06060"/>
<dbReference type="SUPFAM" id="SSF53067">
    <property type="entry name" value="Actin-like ATPase domain"/>
    <property type="match status" value="2"/>
</dbReference>
<dbReference type="NCBIfam" id="TIGR00671">
    <property type="entry name" value="baf"/>
    <property type="match status" value="1"/>
</dbReference>
<evidence type="ECO:0000256" key="10">
    <source>
        <dbReference type="ARBA" id="ARBA00022777"/>
    </source>
</evidence>
<evidence type="ECO:0000256" key="2">
    <source>
        <dbReference type="ARBA" id="ARBA00001958"/>
    </source>
</evidence>
<protein>
    <recommendedName>
        <fullName evidence="15 16">Type III pantothenate kinase</fullName>
        <ecNumber evidence="6 16">2.7.1.33</ecNumber>
    </recommendedName>
    <alternativeName>
        <fullName evidence="16">PanK-III</fullName>
    </alternativeName>
    <alternativeName>
        <fullName evidence="16">Pantothenic acid kinase</fullName>
    </alternativeName>
</protein>
<evidence type="ECO:0000256" key="11">
    <source>
        <dbReference type="ARBA" id="ARBA00022840"/>
    </source>
</evidence>
<feature type="binding site" evidence="16">
    <location>
        <begin position="6"/>
        <end position="13"/>
    </location>
    <ligand>
        <name>ATP</name>
        <dbReference type="ChEBI" id="CHEBI:30616"/>
    </ligand>
</feature>
<dbReference type="GO" id="GO:0005737">
    <property type="term" value="C:cytoplasm"/>
    <property type="evidence" value="ECO:0007669"/>
    <property type="project" value="UniProtKB-SubCell"/>
</dbReference>
<comment type="catalytic activity">
    <reaction evidence="1 16">
        <text>(R)-pantothenate + ATP = (R)-4'-phosphopantothenate + ADP + H(+)</text>
        <dbReference type="Rhea" id="RHEA:16373"/>
        <dbReference type="ChEBI" id="CHEBI:10986"/>
        <dbReference type="ChEBI" id="CHEBI:15378"/>
        <dbReference type="ChEBI" id="CHEBI:29032"/>
        <dbReference type="ChEBI" id="CHEBI:30616"/>
        <dbReference type="ChEBI" id="CHEBI:456216"/>
        <dbReference type="EC" id="2.7.1.33"/>
    </reaction>
</comment>
<evidence type="ECO:0000256" key="1">
    <source>
        <dbReference type="ARBA" id="ARBA00001206"/>
    </source>
</evidence>
<feature type="active site" description="Proton acceptor" evidence="16">
    <location>
        <position position="102"/>
    </location>
</feature>
<comment type="similarity">
    <text evidence="14 16">Belongs to the type III pantothenate kinase family.</text>
</comment>
<dbReference type="CDD" id="cd24015">
    <property type="entry name" value="ASKHA_NBD_PanK-III"/>
    <property type="match status" value="1"/>
</dbReference>
<dbReference type="HOGENOM" id="CLU_066627_0_1_6"/>
<sequence length="251" mass="27337">MIVELDCGNSFIKWRIIDAFSRVLSSGVVESIEELVHALDEARTSHEFAHCRMVSVRSDDEVARLESVLAQRFGLRVSAVRPASCLAGVRNGYLNHERLGLDRWMAVVAAYRLSAGACLVLDLGTAVTADFVDADGEHRGGFICPGLPLLRRQLREHTRRIHYDAVAANDLTGGSFAPGRSTAEAVERGCVLMLRGFVASQLELAKEYWGDRFEIFLTGGDASLVADVLPRAKVVPDLIFTGLAIACPIPS</sequence>
<evidence type="ECO:0000256" key="12">
    <source>
        <dbReference type="ARBA" id="ARBA00022958"/>
    </source>
</evidence>
<dbReference type="AlphaFoldDB" id="M9YEV2"/>
<dbReference type="PANTHER" id="PTHR34265">
    <property type="entry name" value="TYPE III PANTOTHENATE KINASE"/>
    <property type="match status" value="1"/>
</dbReference>
<feature type="binding site" evidence="16">
    <location>
        <position position="125"/>
    </location>
    <ligand>
        <name>ATP</name>
        <dbReference type="ChEBI" id="CHEBI:30616"/>
    </ligand>
</feature>
<keyword evidence="9 16" id="KW-0547">Nucleotide-binding</keyword>
<evidence type="ECO:0000256" key="9">
    <source>
        <dbReference type="ARBA" id="ARBA00022741"/>
    </source>
</evidence>
<evidence type="ECO:0000256" key="15">
    <source>
        <dbReference type="ARBA" id="ARBA00040883"/>
    </source>
</evidence>
<feature type="binding site" evidence="16">
    <location>
        <position position="182"/>
    </location>
    <ligand>
        <name>substrate</name>
    </ligand>
</feature>
<keyword evidence="12 16" id="KW-0630">Potassium</keyword>
<evidence type="ECO:0000313" key="17">
    <source>
        <dbReference type="EMBL" id="AGK17673.1"/>
    </source>
</evidence>
<dbReference type="RefSeq" id="WP_012699287.1">
    <property type="nucleotide sequence ID" value="NC_021150.1"/>
</dbReference>
<keyword evidence="13 16" id="KW-0173">Coenzyme A biosynthesis</keyword>
<dbReference type="Pfam" id="PF03309">
    <property type="entry name" value="Pan_kinase"/>
    <property type="match status" value="1"/>
</dbReference>